<evidence type="ECO:0000256" key="6">
    <source>
        <dbReference type="PIRSR" id="PIRSR623088-3"/>
    </source>
</evidence>
<feature type="binding site" evidence="6">
    <location>
        <position position="718"/>
    </location>
    <ligand>
        <name>Zn(2+)</name>
        <dbReference type="ChEBI" id="CHEBI:29105"/>
        <label>2</label>
    </ligand>
</feature>
<reference evidence="10 11" key="1">
    <citation type="submission" date="2018-04" db="EMBL/GenBank/DDBJ databases">
        <title>The genome of golden apple snail Pomacea canaliculata provides insight into stress tolerance and invasive adaptation.</title>
        <authorList>
            <person name="Liu C."/>
            <person name="Liu B."/>
            <person name="Ren Y."/>
            <person name="Zhang Y."/>
            <person name="Wang H."/>
            <person name="Li S."/>
            <person name="Jiang F."/>
            <person name="Yin L."/>
            <person name="Zhang G."/>
            <person name="Qian W."/>
            <person name="Fan W."/>
        </authorList>
    </citation>
    <scope>NUCLEOTIDE SEQUENCE [LARGE SCALE GENOMIC DNA]</scope>
    <source>
        <strain evidence="10">SZHN2017</strain>
        <tissue evidence="10">Muscle</tissue>
    </source>
</reference>
<evidence type="ECO:0000256" key="1">
    <source>
        <dbReference type="ARBA" id="ARBA00007648"/>
    </source>
</evidence>
<feature type="region of interest" description="Disordered" evidence="8">
    <location>
        <begin position="936"/>
        <end position="999"/>
    </location>
</feature>
<comment type="caution">
    <text evidence="10">The sequence shown here is derived from an EMBL/GenBank/DDBJ whole genome shotgun (WGS) entry which is preliminary data.</text>
</comment>
<dbReference type="InterPro" id="IPR003607">
    <property type="entry name" value="HD/PDEase_dom"/>
</dbReference>
<dbReference type="InterPro" id="IPR003018">
    <property type="entry name" value="GAF"/>
</dbReference>
<evidence type="ECO:0000256" key="2">
    <source>
        <dbReference type="ARBA" id="ARBA00022535"/>
    </source>
</evidence>
<dbReference type="InterPro" id="IPR023174">
    <property type="entry name" value="PDEase_CS"/>
</dbReference>
<dbReference type="PANTHER" id="PTHR11347">
    <property type="entry name" value="CYCLIC NUCLEOTIDE PHOSPHODIESTERASE"/>
    <property type="match status" value="1"/>
</dbReference>
<protein>
    <recommendedName>
        <fullName evidence="7">Phosphodiesterase</fullName>
        <ecNumber evidence="7">3.1.4.-</ecNumber>
    </recommendedName>
</protein>
<dbReference type="SMART" id="SM00471">
    <property type="entry name" value="HDc"/>
    <property type="match status" value="1"/>
</dbReference>
<keyword evidence="11" id="KW-1185">Reference proteome</keyword>
<dbReference type="AlphaFoldDB" id="A0A2T7NR97"/>
<dbReference type="Proteomes" id="UP000245119">
    <property type="component" value="Linkage Group LG10"/>
</dbReference>
<evidence type="ECO:0000313" key="10">
    <source>
        <dbReference type="EMBL" id="PVD23694.1"/>
    </source>
</evidence>
<dbReference type="CDD" id="cd00077">
    <property type="entry name" value="HDc"/>
    <property type="match status" value="1"/>
</dbReference>
<accession>A0A2T7NR97</accession>
<evidence type="ECO:0000256" key="7">
    <source>
        <dbReference type="RuleBase" id="RU363067"/>
    </source>
</evidence>
<evidence type="ECO:0000256" key="5">
    <source>
        <dbReference type="PIRSR" id="PIRSR623088-1"/>
    </source>
</evidence>
<dbReference type="GO" id="GO:0004114">
    <property type="term" value="F:3',5'-cyclic-nucleotide phosphodiesterase activity"/>
    <property type="evidence" value="ECO:0007669"/>
    <property type="project" value="InterPro"/>
</dbReference>
<dbReference type="EMBL" id="PZQS01000010">
    <property type="protein sequence ID" value="PVD23694.1"/>
    <property type="molecule type" value="Genomic_DNA"/>
</dbReference>
<dbReference type="Gene3D" id="1.10.1300.10">
    <property type="entry name" value="3'5'-cyclic nucleotide phosphodiesterase, catalytic domain"/>
    <property type="match status" value="1"/>
</dbReference>
<dbReference type="GO" id="GO:0046872">
    <property type="term" value="F:metal ion binding"/>
    <property type="evidence" value="ECO:0007669"/>
    <property type="project" value="UniProtKB-KW"/>
</dbReference>
<dbReference type="InterPro" id="IPR023088">
    <property type="entry name" value="PDEase"/>
</dbReference>
<dbReference type="Pfam" id="PF01590">
    <property type="entry name" value="GAF"/>
    <property type="match status" value="2"/>
</dbReference>
<dbReference type="SUPFAM" id="SSF55781">
    <property type="entry name" value="GAF domain-like"/>
    <property type="match status" value="2"/>
</dbReference>
<dbReference type="Pfam" id="PF00233">
    <property type="entry name" value="PDEase_I"/>
    <property type="match status" value="1"/>
</dbReference>
<dbReference type="SMART" id="SM00065">
    <property type="entry name" value="GAF"/>
    <property type="match status" value="2"/>
</dbReference>
<evidence type="ECO:0000256" key="3">
    <source>
        <dbReference type="ARBA" id="ARBA00022723"/>
    </source>
</evidence>
<comment type="similarity">
    <text evidence="1 7">Belongs to the cyclic nucleotide phosphodiesterase family.</text>
</comment>
<sequence>MNENSKLSLNIKTTKCLLQPPSKCQTLTCRDQECLKQLTAIDHSHSGFHGNDQLISALLLLCHRTLIGERAQVSVGGSTRWPPVGPTVSARRRPEAESVSVRDRHGPSDSTPDDLATHLPGAGANTRLSSNRWRPRIPHNSSDPRRGAHRSHQSQTLQDMFVTDLTPELVTQYLQQNPEFLEHHVTAYVNTEQIERWLQRKTNVSSRAGNRYRLDHHTLNGEVTTEARTSSLSKWKSRIQSSKGRVLQELSKEMNQQHGKLAVLLELSACVSAAVCADGHNLYAVDENKEEISHIFTDSSGQIVQGRTEKTRYRATVASHVAYSKEPVRLKDLAMDRRFPDGLGVGSNRAHSVLALPITDGNCVVLGAVEFYRYSKYSHFTEEEEEVAVYMFLWADMFVAYMEMHNSMTRQRKLNEFLLAVTKSVFQDIVSMDSVIMKIMNYAQKLVSADRASLFLLDHKSRELYARIFDVGSAQGFVSDERQHKEIRFPMDKGVAGHVASTGEVLNIKDAYSDNRFNRDVDLQTGYRTQTILCMPIYIRGSIIGVVQMVNKLSGSFTRNDEEAFETFAIYCGLALHHAKLYDKVRRSEQKYRVALEVLSYHSQCTEQELNALKAEPIPDNIPSITDYTFSPWSVEDNKKPLQVLYMLRDLFSPMRFDTTDLMRFTLTVRKNYRNVPYHNWVHAFSVAHSMYTVVKTCQHQLTHLECLALFVACLCHDLDHRGKTNAFMVKSATPLAAVYSTSTMEHHHFNQTVTILQHEGHNIFKHLTSDEYKKVLSDIRHCILATDLALFFPNRARLKDIVAKQGFSWNADEHRDLLMGISMTACDLCAMYKPWRTQLDLVYVIMEEFWQQGDEEKLKGMTPMAMMDRDKKDELPQLEVGFITSICLPCYELLGNVLPETHPMLEGVRENLSHWEELAKQQKHPEDLLDTVSSQKNGLKMGKDLGESYPAKVKPMEHDSDDSKNVDDIDNKLNVTGHTDEQDSTFATEGKVSPTGQS</sequence>
<feature type="binding site" evidence="6">
    <location>
        <position position="828"/>
    </location>
    <ligand>
        <name>Zn(2+)</name>
        <dbReference type="ChEBI" id="CHEBI:29105"/>
        <label>1</label>
    </ligand>
</feature>
<dbReference type="EC" id="3.1.4.-" evidence="7"/>
<evidence type="ECO:0000313" key="11">
    <source>
        <dbReference type="Proteomes" id="UP000245119"/>
    </source>
</evidence>
<feature type="binding site" evidence="6">
    <location>
        <position position="683"/>
    </location>
    <ligand>
        <name>Zn(2+)</name>
        <dbReference type="ChEBI" id="CHEBI:29105"/>
        <label>1</label>
    </ligand>
</feature>
<evidence type="ECO:0000256" key="4">
    <source>
        <dbReference type="ARBA" id="ARBA00022801"/>
    </source>
</evidence>
<name>A0A2T7NR97_POMCA</name>
<dbReference type="FunFam" id="1.10.1300.10:FF:000003">
    <property type="entry name" value="Phosphodiesterase"/>
    <property type="match status" value="1"/>
</dbReference>
<proteinExistence type="inferred from homology"/>
<dbReference type="PROSITE" id="PS00126">
    <property type="entry name" value="PDEASE_I_1"/>
    <property type="match status" value="1"/>
</dbReference>
<dbReference type="SUPFAM" id="SSF109604">
    <property type="entry name" value="HD-domain/PDEase-like"/>
    <property type="match status" value="1"/>
</dbReference>
<comment type="cofactor">
    <cofactor evidence="7">
        <name>a divalent metal cation</name>
        <dbReference type="ChEBI" id="CHEBI:60240"/>
    </cofactor>
    <text evidence="7">Binds 2 divalent metal cations per subunit. Site 1 may preferentially bind zinc ions, while site 2 has a preference for magnesium and/or manganese ions.</text>
</comment>
<feature type="compositionally biased region" description="Basic and acidic residues" evidence="8">
    <location>
        <begin position="92"/>
        <end position="107"/>
    </location>
</feature>
<gene>
    <name evidence="10" type="ORF">C0Q70_16967</name>
</gene>
<dbReference type="STRING" id="400727.A0A2T7NR97"/>
<dbReference type="InterPro" id="IPR002073">
    <property type="entry name" value="PDEase_catalytic_dom"/>
</dbReference>
<dbReference type="GO" id="GO:0007165">
    <property type="term" value="P:signal transduction"/>
    <property type="evidence" value="ECO:0007669"/>
    <property type="project" value="InterPro"/>
</dbReference>
<feature type="active site" description="Proton donor" evidence="5">
    <location>
        <position position="679"/>
    </location>
</feature>
<dbReference type="Gene3D" id="3.30.450.40">
    <property type="match status" value="2"/>
</dbReference>
<keyword evidence="4 7" id="KW-0378">Hydrolase</keyword>
<dbReference type="OrthoDB" id="295473at2759"/>
<dbReference type="FunFam" id="3.30.450.40:FF:000067">
    <property type="entry name" value="Phosphodiesterase"/>
    <property type="match status" value="1"/>
</dbReference>
<feature type="binding site" evidence="6">
    <location>
        <position position="717"/>
    </location>
    <ligand>
        <name>Zn(2+)</name>
        <dbReference type="ChEBI" id="CHEBI:29105"/>
        <label>1</label>
    </ligand>
</feature>
<dbReference type="InterPro" id="IPR036971">
    <property type="entry name" value="PDEase_catalytic_dom_sf"/>
</dbReference>
<dbReference type="PRINTS" id="PR00387">
    <property type="entry name" value="PDIESTERASE1"/>
</dbReference>
<evidence type="ECO:0000259" key="9">
    <source>
        <dbReference type="PROSITE" id="PS51845"/>
    </source>
</evidence>
<evidence type="ECO:0000256" key="8">
    <source>
        <dbReference type="SAM" id="MobiDB-lite"/>
    </source>
</evidence>
<feature type="domain" description="PDEase" evidence="9">
    <location>
        <begin position="605"/>
        <end position="923"/>
    </location>
</feature>
<feature type="compositionally biased region" description="Basic and acidic residues" evidence="8">
    <location>
        <begin position="955"/>
        <end position="972"/>
    </location>
</feature>
<keyword evidence="3 6" id="KW-0479">Metal-binding</keyword>
<keyword evidence="2" id="KW-0140">cGMP</keyword>
<feature type="binding site" evidence="6">
    <location>
        <position position="718"/>
    </location>
    <ligand>
        <name>Zn(2+)</name>
        <dbReference type="ChEBI" id="CHEBI:29105"/>
        <label>1</label>
    </ligand>
</feature>
<dbReference type="PROSITE" id="PS51845">
    <property type="entry name" value="PDEASE_I_2"/>
    <property type="match status" value="1"/>
</dbReference>
<organism evidence="10 11">
    <name type="scientific">Pomacea canaliculata</name>
    <name type="common">Golden apple snail</name>
    <dbReference type="NCBI Taxonomy" id="400727"/>
    <lineage>
        <taxon>Eukaryota</taxon>
        <taxon>Metazoa</taxon>
        <taxon>Spiralia</taxon>
        <taxon>Lophotrochozoa</taxon>
        <taxon>Mollusca</taxon>
        <taxon>Gastropoda</taxon>
        <taxon>Caenogastropoda</taxon>
        <taxon>Architaenioglossa</taxon>
        <taxon>Ampullarioidea</taxon>
        <taxon>Ampullariidae</taxon>
        <taxon>Pomacea</taxon>
    </lineage>
</organism>
<dbReference type="InterPro" id="IPR029016">
    <property type="entry name" value="GAF-like_dom_sf"/>
</dbReference>
<feature type="region of interest" description="Disordered" evidence="8">
    <location>
        <begin position="76"/>
        <end position="155"/>
    </location>
</feature>